<gene>
    <name evidence="10" type="ORF">GBAR_LOCUS22488</name>
</gene>
<dbReference type="CDD" id="cd01451">
    <property type="entry name" value="vWA_Magnesium_chelatase"/>
    <property type="match status" value="1"/>
</dbReference>
<dbReference type="NCBIfam" id="TIGR02442">
    <property type="entry name" value="Cob-chelat-sub"/>
    <property type="match status" value="1"/>
</dbReference>
<sequence length="772" mass="84237">KLATASALHPITGAATLPEQSEPRFPFTAIVGQTTMKRALILNAINTRIGGVLIRGKKGTAKSTAVRSLAALLPEVSVLRGCPYSCLPENRQGLCQFCLPAGETAPAVTRQVRIVDLPVGATEDRLVGSLDIEQAIKTGSRSFEPGLIASTHRGILYVDEVNLLNDHLVDVLLDAAAMGRNYVEREGISVSHAAQFILVGTMNPEEGDLRPQLLDRFGLAVEVDSAFTPEERREVVKRRIAYEDDPFGFMDKWQDSEAEERERILHSQELLGKVHVSDDILELITDICAEYQVDGLRADIVMYKTAGTIAAYEGRNHVLADDVREAAEMALLHRQRRQPFQQPHLVTEQLDSMIDDFQNRPQNREPQDQDQNQSEEQDDGDPDSPEPEEQPPTPPGDSGPQDQYYEVGNPFSVRSLQVKPPDHRARPAGGRRARTISGSPSGRYVSAATPQDKASDLALDATLRTAAPHQVERRSGLGSQADTDNAPAFLIEPWDVREKVRETKTGSLILFVVDASGSMGAQRRMVAVKGAILSLLLDAYQRRDRVGLIAFRGTSAQVLLPPTSSVDLAHTLLQEMPTGGRTPLSRGLMLAMEVIEAEKQKDRSVLPLLVVLSDGRANVAMGSGGPSSASDQAEGGNLPLAEARAMAAAIKEQHISAVVIDTETDFLRLGLAEPVAEAMGALCIKLEELHSDALADTVRMQMPMSDKPTPVTRRDSGAPAANKAAIEVFNWWLPRLGSNQGFQLQRLTCYHYTTGQRQYRKSIVIAVARGVK</sequence>
<feature type="compositionally biased region" description="Acidic residues" evidence="8">
    <location>
        <begin position="373"/>
        <end position="389"/>
    </location>
</feature>
<dbReference type="InterPro" id="IPR000523">
    <property type="entry name" value="Mg_chelatse_chII-like_cat_dom"/>
</dbReference>
<dbReference type="CDD" id="cd00009">
    <property type="entry name" value="AAA"/>
    <property type="match status" value="1"/>
</dbReference>
<evidence type="ECO:0000256" key="6">
    <source>
        <dbReference type="ARBA" id="ARBA00022840"/>
    </source>
</evidence>
<dbReference type="SUPFAM" id="SSF53300">
    <property type="entry name" value="vWA-like"/>
    <property type="match status" value="1"/>
</dbReference>
<dbReference type="GO" id="GO:0005524">
    <property type="term" value="F:ATP binding"/>
    <property type="evidence" value="ECO:0007669"/>
    <property type="project" value="UniProtKB-KW"/>
</dbReference>
<dbReference type="InterPro" id="IPR041702">
    <property type="entry name" value="BchD/ChlD_VWA"/>
</dbReference>
<dbReference type="InterPro" id="IPR027417">
    <property type="entry name" value="P-loop_NTPase"/>
</dbReference>
<evidence type="ECO:0000259" key="9">
    <source>
        <dbReference type="PROSITE" id="PS50234"/>
    </source>
</evidence>
<feature type="non-terminal residue" evidence="10">
    <location>
        <position position="1"/>
    </location>
</feature>
<proteinExistence type="inferred from homology"/>
<dbReference type="Pfam" id="PF01078">
    <property type="entry name" value="Mg_chelatase"/>
    <property type="match status" value="1"/>
</dbReference>
<dbReference type="Gene3D" id="1.10.8.80">
    <property type="entry name" value="Magnesium chelatase subunit I, C-Terminal domain"/>
    <property type="match status" value="1"/>
</dbReference>
<dbReference type="InterPro" id="IPR052989">
    <property type="entry name" value="Mg-chelatase_DI-like"/>
</dbReference>
<dbReference type="InterPro" id="IPR012804">
    <property type="entry name" value="Cob_chelat_sub_put"/>
</dbReference>
<dbReference type="SMART" id="SM00327">
    <property type="entry name" value="VWA"/>
    <property type="match status" value="1"/>
</dbReference>
<dbReference type="InterPro" id="IPR041628">
    <property type="entry name" value="ChlI/MoxR_AAA_lid"/>
</dbReference>
<dbReference type="InterPro" id="IPR002035">
    <property type="entry name" value="VWF_A"/>
</dbReference>
<evidence type="ECO:0000256" key="4">
    <source>
        <dbReference type="ARBA" id="ARBA00016746"/>
    </source>
</evidence>
<dbReference type="InterPro" id="IPR036465">
    <property type="entry name" value="vWFA_dom_sf"/>
</dbReference>
<feature type="domain" description="VWFA" evidence="9">
    <location>
        <begin position="508"/>
        <end position="702"/>
    </location>
</feature>
<keyword evidence="11" id="KW-1185">Reference proteome</keyword>
<dbReference type="PANTHER" id="PTHR35023">
    <property type="entry name" value="CHELATASE-RELATED"/>
    <property type="match status" value="1"/>
</dbReference>
<evidence type="ECO:0000256" key="3">
    <source>
        <dbReference type="ARBA" id="ARBA00012825"/>
    </source>
</evidence>
<evidence type="ECO:0000256" key="5">
    <source>
        <dbReference type="ARBA" id="ARBA00022741"/>
    </source>
</evidence>
<keyword evidence="6" id="KW-0067">ATP-binding</keyword>
<evidence type="ECO:0000313" key="10">
    <source>
        <dbReference type="EMBL" id="CAI8040346.1"/>
    </source>
</evidence>
<accession>A0AA35X5D9</accession>
<dbReference type="PROSITE" id="PS50234">
    <property type="entry name" value="VWFA"/>
    <property type="match status" value="1"/>
</dbReference>
<evidence type="ECO:0000256" key="1">
    <source>
        <dbReference type="ARBA" id="ARBA00005173"/>
    </source>
</evidence>
<organism evidence="10 11">
    <name type="scientific">Geodia barretti</name>
    <name type="common">Barrett's horny sponge</name>
    <dbReference type="NCBI Taxonomy" id="519541"/>
    <lineage>
        <taxon>Eukaryota</taxon>
        <taxon>Metazoa</taxon>
        <taxon>Porifera</taxon>
        <taxon>Demospongiae</taxon>
        <taxon>Heteroscleromorpha</taxon>
        <taxon>Tetractinellida</taxon>
        <taxon>Astrophorina</taxon>
        <taxon>Geodiidae</taxon>
        <taxon>Geodia</taxon>
    </lineage>
</organism>
<keyword evidence="5" id="KW-0547">Nucleotide-binding</keyword>
<dbReference type="SUPFAM" id="SSF52540">
    <property type="entry name" value="P-loop containing nucleoside triphosphate hydrolases"/>
    <property type="match status" value="1"/>
</dbReference>
<dbReference type="AlphaFoldDB" id="A0AA35X5D9"/>
<dbReference type="Gene3D" id="3.40.50.410">
    <property type="entry name" value="von Willebrand factor, type A domain"/>
    <property type="match status" value="1"/>
</dbReference>
<protein>
    <recommendedName>
        <fullName evidence="4">Magnesium-chelatase subunit ChlD, chloroplastic</fullName>
        <ecNumber evidence="3">6.6.1.1</ecNumber>
    </recommendedName>
    <alternativeName>
        <fullName evidence="7">Mg-protoporphyrin IX chelatase subunit ChlD</fullName>
    </alternativeName>
</protein>
<evidence type="ECO:0000256" key="7">
    <source>
        <dbReference type="ARBA" id="ARBA00030779"/>
    </source>
</evidence>
<dbReference type="Pfam" id="PF17863">
    <property type="entry name" value="AAA_lid_2"/>
    <property type="match status" value="1"/>
</dbReference>
<feature type="region of interest" description="Disordered" evidence="8">
    <location>
        <begin position="358"/>
        <end position="452"/>
    </location>
</feature>
<dbReference type="EC" id="6.6.1.1" evidence="3"/>
<comment type="pathway">
    <text evidence="1">Porphyrin-containing compound metabolism; chlorophyll biosynthesis.</text>
</comment>
<dbReference type="EMBL" id="CASHTH010003105">
    <property type="protein sequence ID" value="CAI8040346.1"/>
    <property type="molecule type" value="Genomic_DNA"/>
</dbReference>
<comment type="caution">
    <text evidence="10">The sequence shown here is derived from an EMBL/GenBank/DDBJ whole genome shotgun (WGS) entry which is preliminary data.</text>
</comment>
<evidence type="ECO:0000256" key="2">
    <source>
        <dbReference type="ARBA" id="ARBA00005799"/>
    </source>
</evidence>
<dbReference type="Gene3D" id="3.40.50.300">
    <property type="entry name" value="P-loop containing nucleotide triphosphate hydrolases"/>
    <property type="match status" value="1"/>
</dbReference>
<dbReference type="PANTHER" id="PTHR35023:SF1">
    <property type="entry name" value="MG-PROTOPORPHYRIN IX CHELATASE"/>
    <property type="match status" value="1"/>
</dbReference>
<dbReference type="GO" id="GO:0016851">
    <property type="term" value="F:magnesium chelatase activity"/>
    <property type="evidence" value="ECO:0007669"/>
    <property type="project" value="UniProtKB-EC"/>
</dbReference>
<reference evidence="10" key="1">
    <citation type="submission" date="2023-03" db="EMBL/GenBank/DDBJ databases">
        <authorList>
            <person name="Steffen K."/>
            <person name="Cardenas P."/>
        </authorList>
    </citation>
    <scope>NUCLEOTIDE SEQUENCE</scope>
</reference>
<dbReference type="Pfam" id="PF13519">
    <property type="entry name" value="VWA_2"/>
    <property type="match status" value="1"/>
</dbReference>
<name>A0AA35X5D9_GEOBA</name>
<evidence type="ECO:0000256" key="8">
    <source>
        <dbReference type="SAM" id="MobiDB-lite"/>
    </source>
</evidence>
<evidence type="ECO:0000313" key="11">
    <source>
        <dbReference type="Proteomes" id="UP001174909"/>
    </source>
</evidence>
<comment type="similarity">
    <text evidence="2">Belongs to the Mg-chelatase subunits D/I family.</text>
</comment>
<dbReference type="Proteomes" id="UP001174909">
    <property type="component" value="Unassembled WGS sequence"/>
</dbReference>